<gene>
    <name evidence="1" type="ORF">FB471_0936</name>
</gene>
<evidence type="ECO:0000313" key="2">
    <source>
        <dbReference type="Proteomes" id="UP000320876"/>
    </source>
</evidence>
<dbReference type="Proteomes" id="UP000320876">
    <property type="component" value="Unassembled WGS sequence"/>
</dbReference>
<keyword evidence="2" id="KW-1185">Reference proteome</keyword>
<sequence length="95" mass="10352">MRLIRRGRTAPMSVVPGRGVRVTRVDDGYTLIDARGRVLHLNITAAVMLDALVVGGLDGAVSATRERFGVGEDTARADAARLLRDLLDRKVVRWA</sequence>
<dbReference type="OrthoDB" id="9909403at2"/>
<dbReference type="EMBL" id="VFML01000001">
    <property type="protein sequence ID" value="TQJ01269.1"/>
    <property type="molecule type" value="Genomic_DNA"/>
</dbReference>
<comment type="caution">
    <text evidence="1">The sequence shown here is derived from an EMBL/GenBank/DDBJ whole genome shotgun (WGS) entry which is preliminary data.</text>
</comment>
<organism evidence="1 2">
    <name type="scientific">Amycolatopsis cihanbeyliensis</name>
    <dbReference type="NCBI Taxonomy" id="1128664"/>
    <lineage>
        <taxon>Bacteria</taxon>
        <taxon>Bacillati</taxon>
        <taxon>Actinomycetota</taxon>
        <taxon>Actinomycetes</taxon>
        <taxon>Pseudonocardiales</taxon>
        <taxon>Pseudonocardiaceae</taxon>
        <taxon>Amycolatopsis</taxon>
    </lineage>
</organism>
<reference evidence="1 2" key="1">
    <citation type="submission" date="2019-06" db="EMBL/GenBank/DDBJ databases">
        <title>Sequencing the genomes of 1000 actinobacteria strains.</title>
        <authorList>
            <person name="Klenk H.-P."/>
        </authorList>
    </citation>
    <scope>NUCLEOTIDE SEQUENCE [LARGE SCALE GENOMIC DNA]</scope>
    <source>
        <strain evidence="1 2">DSM 45679</strain>
    </source>
</reference>
<name>A0A542DDX7_AMYCI</name>
<protein>
    <submittedName>
        <fullName evidence="1">Coenzyme PQQ synthesis protein D (PqqD)</fullName>
    </submittedName>
</protein>
<dbReference type="Pfam" id="PF05402">
    <property type="entry name" value="PqqD"/>
    <property type="match status" value="1"/>
</dbReference>
<dbReference type="RefSeq" id="WP_141996099.1">
    <property type="nucleotide sequence ID" value="NZ_VFML01000001.1"/>
</dbReference>
<evidence type="ECO:0000313" key="1">
    <source>
        <dbReference type="EMBL" id="TQJ01269.1"/>
    </source>
</evidence>
<proteinExistence type="predicted"/>
<dbReference type="AlphaFoldDB" id="A0A542DDX7"/>
<dbReference type="InterPro" id="IPR008792">
    <property type="entry name" value="PQQD"/>
</dbReference>
<accession>A0A542DDX7</accession>